<organism evidence="2 3">
    <name type="scientific">Mycena pura</name>
    <dbReference type="NCBI Taxonomy" id="153505"/>
    <lineage>
        <taxon>Eukaryota</taxon>
        <taxon>Fungi</taxon>
        <taxon>Dikarya</taxon>
        <taxon>Basidiomycota</taxon>
        <taxon>Agaricomycotina</taxon>
        <taxon>Agaricomycetes</taxon>
        <taxon>Agaricomycetidae</taxon>
        <taxon>Agaricales</taxon>
        <taxon>Marasmiineae</taxon>
        <taxon>Mycenaceae</taxon>
        <taxon>Mycena</taxon>
    </lineage>
</organism>
<accession>A0AAD6VLF2</accession>
<dbReference type="Proteomes" id="UP001219525">
    <property type="component" value="Unassembled WGS sequence"/>
</dbReference>
<dbReference type="AlphaFoldDB" id="A0AAD6VLF2"/>
<comment type="caution">
    <text evidence="2">The sequence shown here is derived from an EMBL/GenBank/DDBJ whole genome shotgun (WGS) entry which is preliminary data.</text>
</comment>
<evidence type="ECO:0000313" key="3">
    <source>
        <dbReference type="Proteomes" id="UP001219525"/>
    </source>
</evidence>
<feature type="transmembrane region" description="Helical" evidence="1">
    <location>
        <begin position="86"/>
        <end position="106"/>
    </location>
</feature>
<gene>
    <name evidence="2" type="ORF">GGX14DRAFT_441450</name>
</gene>
<keyword evidence="1" id="KW-0472">Membrane</keyword>
<reference evidence="2" key="1">
    <citation type="submission" date="2023-03" db="EMBL/GenBank/DDBJ databases">
        <title>Massive genome expansion in bonnet fungi (Mycena s.s.) driven by repeated elements and novel gene families across ecological guilds.</title>
        <authorList>
            <consortium name="Lawrence Berkeley National Laboratory"/>
            <person name="Harder C.B."/>
            <person name="Miyauchi S."/>
            <person name="Viragh M."/>
            <person name="Kuo A."/>
            <person name="Thoen E."/>
            <person name="Andreopoulos B."/>
            <person name="Lu D."/>
            <person name="Skrede I."/>
            <person name="Drula E."/>
            <person name="Henrissat B."/>
            <person name="Morin E."/>
            <person name="Kohler A."/>
            <person name="Barry K."/>
            <person name="LaButti K."/>
            <person name="Morin E."/>
            <person name="Salamov A."/>
            <person name="Lipzen A."/>
            <person name="Mereny Z."/>
            <person name="Hegedus B."/>
            <person name="Baldrian P."/>
            <person name="Stursova M."/>
            <person name="Weitz H."/>
            <person name="Taylor A."/>
            <person name="Grigoriev I.V."/>
            <person name="Nagy L.G."/>
            <person name="Martin F."/>
            <person name="Kauserud H."/>
        </authorList>
    </citation>
    <scope>NUCLEOTIDE SEQUENCE</scope>
    <source>
        <strain evidence="2">9144</strain>
    </source>
</reference>
<sequence>MDPSQQSQCFQLGVRLPFATCSTSDPVPADVPPNEAPIAEPLLRRFGCSISLLISFISSWTHNDALEAATSDVDADRAIQNLKSEWITVGRWLLGLAAMNMSLFTIDTQSLFKVDDFALKAIATSAVASGLGILCDACFLLQFHHLQRQDFMVPHSPLCPPWT</sequence>
<keyword evidence="1" id="KW-0812">Transmembrane</keyword>
<evidence type="ECO:0000313" key="2">
    <source>
        <dbReference type="EMBL" id="KAJ7216406.1"/>
    </source>
</evidence>
<dbReference type="EMBL" id="JARJCW010000015">
    <property type="protein sequence ID" value="KAJ7216406.1"/>
    <property type="molecule type" value="Genomic_DNA"/>
</dbReference>
<evidence type="ECO:0000256" key="1">
    <source>
        <dbReference type="SAM" id="Phobius"/>
    </source>
</evidence>
<feature type="transmembrane region" description="Helical" evidence="1">
    <location>
        <begin position="118"/>
        <end position="141"/>
    </location>
</feature>
<protein>
    <recommendedName>
        <fullName evidence="4">Transmembrane protein</fullName>
    </recommendedName>
</protein>
<keyword evidence="1" id="KW-1133">Transmembrane helix</keyword>
<name>A0AAD6VLF2_9AGAR</name>
<proteinExistence type="predicted"/>
<keyword evidence="3" id="KW-1185">Reference proteome</keyword>
<evidence type="ECO:0008006" key="4">
    <source>
        <dbReference type="Google" id="ProtNLM"/>
    </source>
</evidence>